<name>A0A8B9RV94_9AVES</name>
<protein>
    <submittedName>
        <fullName evidence="1">Uncharacterized protein</fullName>
    </submittedName>
</protein>
<proteinExistence type="predicted"/>
<dbReference type="GO" id="GO:0003690">
    <property type="term" value="F:double-stranded DNA binding"/>
    <property type="evidence" value="ECO:0007669"/>
    <property type="project" value="TreeGrafter"/>
</dbReference>
<dbReference type="Ensembl" id="ENSANIT00000013674.1">
    <property type="protein sequence ID" value="ENSANIP00000013202.1"/>
    <property type="gene ID" value="ENSANIG00000008967.1"/>
</dbReference>
<accession>A0A8B9RV94</accession>
<reference evidence="1" key="1">
    <citation type="submission" date="2025-08" db="UniProtKB">
        <authorList>
            <consortium name="Ensembl"/>
        </authorList>
    </citation>
    <scope>IDENTIFICATION</scope>
</reference>
<keyword evidence="2" id="KW-1185">Reference proteome</keyword>
<dbReference type="InterPro" id="IPR008827">
    <property type="entry name" value="SYCP1"/>
</dbReference>
<dbReference type="PANTHER" id="PTHR46918">
    <property type="entry name" value="SYNAPTONEMAL COMPLEX PROTEIN 1"/>
    <property type="match status" value="1"/>
</dbReference>
<sequence length="88" mass="9958">MEKEKPFKLFVPPRLSGGQVSAVKPQTSKLIFKFVQGFNKCPDDDSNLPFVMMSTSNRGEITDSGKSKISIYLTHSLKFFNTVNIFHE</sequence>
<dbReference type="GO" id="GO:0051026">
    <property type="term" value="P:chiasma assembly"/>
    <property type="evidence" value="ECO:0007669"/>
    <property type="project" value="TreeGrafter"/>
</dbReference>
<dbReference type="Proteomes" id="UP000694541">
    <property type="component" value="Unplaced"/>
</dbReference>
<evidence type="ECO:0000313" key="2">
    <source>
        <dbReference type="Proteomes" id="UP000694541"/>
    </source>
</evidence>
<dbReference type="PANTHER" id="PTHR46918:SF1">
    <property type="entry name" value="SYNAPTONEMAL COMPLEX PROTEIN 1"/>
    <property type="match status" value="1"/>
</dbReference>
<dbReference type="GO" id="GO:0051878">
    <property type="term" value="P:lateral element assembly"/>
    <property type="evidence" value="ECO:0007669"/>
    <property type="project" value="TreeGrafter"/>
</dbReference>
<evidence type="ECO:0000313" key="1">
    <source>
        <dbReference type="Ensembl" id="ENSANIP00000013202.1"/>
    </source>
</evidence>
<dbReference type="GO" id="GO:0000802">
    <property type="term" value="C:transverse filament"/>
    <property type="evidence" value="ECO:0007669"/>
    <property type="project" value="TreeGrafter"/>
</dbReference>
<dbReference type="GO" id="GO:0001673">
    <property type="term" value="C:male germ cell nucleus"/>
    <property type="evidence" value="ECO:0007669"/>
    <property type="project" value="TreeGrafter"/>
</dbReference>
<dbReference type="AlphaFoldDB" id="A0A8B9RV94"/>
<reference evidence="1" key="2">
    <citation type="submission" date="2025-09" db="UniProtKB">
        <authorList>
            <consortium name="Ensembl"/>
        </authorList>
    </citation>
    <scope>IDENTIFICATION</scope>
</reference>
<organism evidence="1 2">
    <name type="scientific">Accipiter nisus</name>
    <name type="common">Eurasian sparrowhawk</name>
    <dbReference type="NCBI Taxonomy" id="211598"/>
    <lineage>
        <taxon>Eukaryota</taxon>
        <taxon>Metazoa</taxon>
        <taxon>Chordata</taxon>
        <taxon>Craniata</taxon>
        <taxon>Vertebrata</taxon>
        <taxon>Euteleostomi</taxon>
        <taxon>Archelosauria</taxon>
        <taxon>Archosauria</taxon>
        <taxon>Dinosauria</taxon>
        <taxon>Saurischia</taxon>
        <taxon>Theropoda</taxon>
        <taxon>Coelurosauria</taxon>
        <taxon>Aves</taxon>
        <taxon>Neognathae</taxon>
        <taxon>Neoaves</taxon>
        <taxon>Telluraves</taxon>
        <taxon>Accipitrimorphae</taxon>
        <taxon>Accipitriformes</taxon>
        <taxon>Accipitridae</taxon>
        <taxon>Accipitrinae</taxon>
        <taxon>Accipiter</taxon>
    </lineage>
</organism>
<dbReference type="GO" id="GO:0000801">
    <property type="term" value="C:central element"/>
    <property type="evidence" value="ECO:0007669"/>
    <property type="project" value="TreeGrafter"/>
</dbReference>
<dbReference type="GO" id="GO:0000711">
    <property type="term" value="P:meiotic DNA repair synthesis"/>
    <property type="evidence" value="ECO:0007669"/>
    <property type="project" value="TreeGrafter"/>
</dbReference>